<accession>A0A385TP38</accession>
<name>A0A385TP38_PAELA</name>
<dbReference type="KEGG" id="plw:D5F53_14690"/>
<dbReference type="RefSeq" id="WP_119848343.1">
    <property type="nucleotide sequence ID" value="NZ_CP032412.1"/>
</dbReference>
<dbReference type="Proteomes" id="UP000266552">
    <property type="component" value="Chromosome"/>
</dbReference>
<reference evidence="1 2" key="1">
    <citation type="submission" date="2018-09" db="EMBL/GenBank/DDBJ databases">
        <title>Genome Sequence of Paenibacillus lautus Strain E7593-69, Azo Dye-Degrading Bacteria, Isolated from Commercial Tattoo Inks.</title>
        <authorList>
            <person name="Nho S.W."/>
            <person name="Kim S.-J."/>
            <person name="Kweon O."/>
            <person name="Cerniglia C.E."/>
        </authorList>
    </citation>
    <scope>NUCLEOTIDE SEQUENCE [LARGE SCALE GENOMIC DNA]</scope>
    <source>
        <strain evidence="1 2">E7593-69</strain>
    </source>
</reference>
<organism evidence="1 2">
    <name type="scientific">Paenibacillus lautus</name>
    <name type="common">Bacillus lautus</name>
    <dbReference type="NCBI Taxonomy" id="1401"/>
    <lineage>
        <taxon>Bacteria</taxon>
        <taxon>Bacillati</taxon>
        <taxon>Bacillota</taxon>
        <taxon>Bacilli</taxon>
        <taxon>Bacillales</taxon>
        <taxon>Paenibacillaceae</taxon>
        <taxon>Paenibacillus</taxon>
    </lineage>
</organism>
<keyword evidence="2" id="KW-1185">Reference proteome</keyword>
<evidence type="ECO:0000313" key="2">
    <source>
        <dbReference type="Proteomes" id="UP000266552"/>
    </source>
</evidence>
<gene>
    <name evidence="1" type="ORF">D5F53_14690</name>
</gene>
<dbReference type="AlphaFoldDB" id="A0A385TP38"/>
<dbReference type="Gene3D" id="3.50.50.60">
    <property type="entry name" value="FAD/NAD(P)-binding domain"/>
    <property type="match status" value="1"/>
</dbReference>
<dbReference type="InterPro" id="IPR036188">
    <property type="entry name" value="FAD/NAD-bd_sf"/>
</dbReference>
<dbReference type="EMBL" id="CP032412">
    <property type="protein sequence ID" value="AYB44444.1"/>
    <property type="molecule type" value="Genomic_DNA"/>
</dbReference>
<protein>
    <submittedName>
        <fullName evidence="1">Uncharacterized protein</fullName>
    </submittedName>
</protein>
<proteinExistence type="predicted"/>
<evidence type="ECO:0000313" key="1">
    <source>
        <dbReference type="EMBL" id="AYB44444.1"/>
    </source>
</evidence>
<sequence>MKNIEYKVASSSCCTPQVTLNTIETVKYPQAITAAGTGCMAALDSERFLEAESAFIKSVTDLANV</sequence>